<dbReference type="PANTHER" id="PTHR47556:SF1">
    <property type="entry name" value="SEC14P-LIKE PHOSPHATIDYLINOSITOL TRANSFER FAMILY PROTEIN"/>
    <property type="match status" value="1"/>
</dbReference>
<gene>
    <name evidence="2" type="ORF">KSP40_PGU010148</name>
</gene>
<organism evidence="2 3">
    <name type="scientific">Platanthera guangdongensis</name>
    <dbReference type="NCBI Taxonomy" id="2320717"/>
    <lineage>
        <taxon>Eukaryota</taxon>
        <taxon>Viridiplantae</taxon>
        <taxon>Streptophyta</taxon>
        <taxon>Embryophyta</taxon>
        <taxon>Tracheophyta</taxon>
        <taxon>Spermatophyta</taxon>
        <taxon>Magnoliopsida</taxon>
        <taxon>Liliopsida</taxon>
        <taxon>Asparagales</taxon>
        <taxon>Orchidaceae</taxon>
        <taxon>Orchidoideae</taxon>
        <taxon>Orchideae</taxon>
        <taxon>Orchidinae</taxon>
        <taxon>Platanthera</taxon>
    </lineage>
</organism>
<protein>
    <recommendedName>
        <fullName evidence="1">CRAL-TRIO domain-containing protein</fullName>
    </recommendedName>
</protein>
<dbReference type="InterPro" id="IPR036865">
    <property type="entry name" value="CRAL-TRIO_dom_sf"/>
</dbReference>
<sequence>MVLRLCQPLSISFSPLAGGGKKQNLRPFRCSSVNHTSDNTFEHRKLVLEVRDKLEKEYSNLPVGKNGRDDEEMIFWFLKDRKFSVDDAVTKLTKALKWREDFGVSSLSEDSLKSIYGTGKAYVHDFADVYGRPVLVVVASKHFPEKQEALEDQKLCVFLIEKALSKLPDGLEEILVVLDLRDFRTVNADIMFFKFLIDAFYFYYPKRLGQVLLVDAPFVFQPIWQLLKPLLKSYAPLVRFVDAETLRSEFFYEDTLPAAF</sequence>
<dbReference type="EMBL" id="JBBWWR010000006">
    <property type="protein sequence ID" value="KAK8965088.1"/>
    <property type="molecule type" value="Genomic_DNA"/>
</dbReference>
<comment type="caution">
    <text evidence="2">The sequence shown here is derived from an EMBL/GenBank/DDBJ whole genome shotgun (WGS) entry which is preliminary data.</text>
</comment>
<dbReference type="Gene3D" id="3.40.525.10">
    <property type="entry name" value="CRAL-TRIO lipid binding domain"/>
    <property type="match status" value="1"/>
</dbReference>
<name>A0ABR2MM97_9ASPA</name>
<dbReference type="SUPFAM" id="SSF46938">
    <property type="entry name" value="CRAL/TRIO N-terminal domain"/>
    <property type="match status" value="1"/>
</dbReference>
<proteinExistence type="predicted"/>
<dbReference type="PANTHER" id="PTHR47556">
    <property type="entry name" value="SEC14P-LIKE PHOSPHATIDYLINOSITOL TRANSFER FAMILY PROTEIN"/>
    <property type="match status" value="1"/>
</dbReference>
<keyword evidence="3" id="KW-1185">Reference proteome</keyword>
<dbReference type="CDD" id="cd00170">
    <property type="entry name" value="SEC14"/>
    <property type="match status" value="1"/>
</dbReference>
<evidence type="ECO:0000313" key="3">
    <source>
        <dbReference type="Proteomes" id="UP001412067"/>
    </source>
</evidence>
<dbReference type="PROSITE" id="PS50191">
    <property type="entry name" value="CRAL_TRIO"/>
    <property type="match status" value="1"/>
</dbReference>
<dbReference type="InterPro" id="IPR036273">
    <property type="entry name" value="CRAL/TRIO_N_dom_sf"/>
</dbReference>
<evidence type="ECO:0000313" key="2">
    <source>
        <dbReference type="EMBL" id="KAK8965088.1"/>
    </source>
</evidence>
<dbReference type="Pfam" id="PF00650">
    <property type="entry name" value="CRAL_TRIO"/>
    <property type="match status" value="1"/>
</dbReference>
<dbReference type="Proteomes" id="UP001412067">
    <property type="component" value="Unassembled WGS sequence"/>
</dbReference>
<dbReference type="SMART" id="SM00516">
    <property type="entry name" value="SEC14"/>
    <property type="match status" value="1"/>
</dbReference>
<dbReference type="SUPFAM" id="SSF52087">
    <property type="entry name" value="CRAL/TRIO domain"/>
    <property type="match status" value="1"/>
</dbReference>
<reference evidence="2 3" key="1">
    <citation type="journal article" date="2022" name="Nat. Plants">
        <title>Genomes of leafy and leafless Platanthera orchids illuminate the evolution of mycoheterotrophy.</title>
        <authorList>
            <person name="Li M.H."/>
            <person name="Liu K.W."/>
            <person name="Li Z."/>
            <person name="Lu H.C."/>
            <person name="Ye Q.L."/>
            <person name="Zhang D."/>
            <person name="Wang J.Y."/>
            <person name="Li Y.F."/>
            <person name="Zhong Z.M."/>
            <person name="Liu X."/>
            <person name="Yu X."/>
            <person name="Liu D.K."/>
            <person name="Tu X.D."/>
            <person name="Liu B."/>
            <person name="Hao Y."/>
            <person name="Liao X.Y."/>
            <person name="Jiang Y.T."/>
            <person name="Sun W.H."/>
            <person name="Chen J."/>
            <person name="Chen Y.Q."/>
            <person name="Ai Y."/>
            <person name="Zhai J.W."/>
            <person name="Wu S.S."/>
            <person name="Zhou Z."/>
            <person name="Hsiao Y.Y."/>
            <person name="Wu W.L."/>
            <person name="Chen Y.Y."/>
            <person name="Lin Y.F."/>
            <person name="Hsu J.L."/>
            <person name="Li C.Y."/>
            <person name="Wang Z.W."/>
            <person name="Zhao X."/>
            <person name="Zhong W.Y."/>
            <person name="Ma X.K."/>
            <person name="Ma L."/>
            <person name="Huang J."/>
            <person name="Chen G.Z."/>
            <person name="Huang M.Z."/>
            <person name="Huang L."/>
            <person name="Peng D.H."/>
            <person name="Luo Y.B."/>
            <person name="Zou S.Q."/>
            <person name="Chen S.P."/>
            <person name="Lan S."/>
            <person name="Tsai W.C."/>
            <person name="Van de Peer Y."/>
            <person name="Liu Z.J."/>
        </authorList>
    </citation>
    <scope>NUCLEOTIDE SEQUENCE [LARGE SCALE GENOMIC DNA]</scope>
    <source>
        <strain evidence="2">Lor288</strain>
    </source>
</reference>
<feature type="domain" description="CRAL-TRIO" evidence="1">
    <location>
        <begin position="109"/>
        <end position="260"/>
    </location>
</feature>
<dbReference type="InterPro" id="IPR001251">
    <property type="entry name" value="CRAL-TRIO_dom"/>
</dbReference>
<evidence type="ECO:0000259" key="1">
    <source>
        <dbReference type="PROSITE" id="PS50191"/>
    </source>
</evidence>
<accession>A0ABR2MM97</accession>